<feature type="transmembrane region" description="Helical" evidence="6">
    <location>
        <begin position="312"/>
        <end position="341"/>
    </location>
</feature>
<comment type="caution">
    <text evidence="7">The sequence shown here is derived from an EMBL/GenBank/DDBJ whole genome shotgun (WGS) entry which is preliminary data.</text>
</comment>
<dbReference type="eggNOG" id="COG0628">
    <property type="taxonomic scope" value="Bacteria"/>
</dbReference>
<evidence type="ECO:0000256" key="5">
    <source>
        <dbReference type="ARBA" id="ARBA00023136"/>
    </source>
</evidence>
<dbReference type="InterPro" id="IPR002549">
    <property type="entry name" value="AI-2E-like"/>
</dbReference>
<dbReference type="STRING" id="1385511.GCA_000425225_03035"/>
<dbReference type="EMBL" id="AVPF01000020">
    <property type="protein sequence ID" value="KGX88284.1"/>
    <property type="molecule type" value="Genomic_DNA"/>
</dbReference>
<feature type="transmembrane region" description="Helical" evidence="6">
    <location>
        <begin position="281"/>
        <end position="300"/>
    </location>
</feature>
<accession>A0A0A5G8A7</accession>
<dbReference type="PANTHER" id="PTHR21716">
    <property type="entry name" value="TRANSMEMBRANE PROTEIN"/>
    <property type="match status" value="1"/>
</dbReference>
<reference evidence="7 8" key="1">
    <citation type="submission" date="2013-08" db="EMBL/GenBank/DDBJ databases">
        <authorList>
            <person name="Huang J."/>
            <person name="Wang G."/>
        </authorList>
    </citation>
    <scope>NUCLEOTIDE SEQUENCE [LARGE SCALE GENOMIC DNA]</scope>
    <source>
        <strain evidence="7 8">BH030004</strain>
    </source>
</reference>
<dbReference type="Proteomes" id="UP000030403">
    <property type="component" value="Unassembled WGS sequence"/>
</dbReference>
<feature type="transmembrane region" description="Helical" evidence="6">
    <location>
        <begin position="69"/>
        <end position="91"/>
    </location>
</feature>
<feature type="transmembrane region" description="Helical" evidence="6">
    <location>
        <begin position="217"/>
        <end position="241"/>
    </location>
</feature>
<feature type="transmembrane region" description="Helical" evidence="6">
    <location>
        <begin position="155"/>
        <end position="181"/>
    </location>
</feature>
<keyword evidence="4 6" id="KW-1133">Transmembrane helix</keyword>
<evidence type="ECO:0000313" key="8">
    <source>
        <dbReference type="Proteomes" id="UP000030403"/>
    </source>
</evidence>
<evidence type="ECO:0000256" key="4">
    <source>
        <dbReference type="ARBA" id="ARBA00022989"/>
    </source>
</evidence>
<feature type="transmembrane region" description="Helical" evidence="6">
    <location>
        <begin position="35"/>
        <end position="54"/>
    </location>
</feature>
<keyword evidence="5 6" id="KW-0472">Membrane</keyword>
<comment type="subcellular location">
    <subcellularLocation>
        <location evidence="1">Membrane</location>
        <topology evidence="1">Multi-pass membrane protein</topology>
    </subcellularLocation>
</comment>
<dbReference type="Pfam" id="PF01594">
    <property type="entry name" value="AI-2E_transport"/>
    <property type="match status" value="1"/>
</dbReference>
<keyword evidence="8" id="KW-1185">Reference proteome</keyword>
<evidence type="ECO:0008006" key="9">
    <source>
        <dbReference type="Google" id="ProtNLM"/>
    </source>
</evidence>
<keyword evidence="3 6" id="KW-0812">Transmembrane</keyword>
<feature type="transmembrane region" description="Helical" evidence="6">
    <location>
        <begin position="6"/>
        <end position="23"/>
    </location>
</feature>
<sequence>MYQKRWFQTLIVLMLVLLIFLLFRETQYMFHPIYTYIGAIALPFIIGGLLYYISRPLMHILEAYKVPRIAAILIIFVLFIVLIYLVITYIAPIAQEQFTRFIDSTDEWSLEVQSIIESWQNNQVIIPDQLSEPIDNATDSLINFAKDFAVGLPNFIFTLIAQIVQFVFLLVLVPFFLFYMLKDGDKLQPFLTQFFKEKRAKSLDRLLKRMDHTLSSFIQGQLTVSLCVGVLLYIGYVIIGLPYSLSLALFGMLTNVIPFAGPYLAVVPAILVAFFQDPMMVLYVIIIMIIAQQIEGNLISPNIMGKALQIHPLTIITLILAAGSIAGFIGLLFAIPFYAIVKTIVAHFYEEAFHSKEI</sequence>
<dbReference type="GO" id="GO:0016020">
    <property type="term" value="C:membrane"/>
    <property type="evidence" value="ECO:0007669"/>
    <property type="project" value="UniProtKB-SubCell"/>
</dbReference>
<organism evidence="7 8">
    <name type="scientific">Pontibacillus marinus BH030004 = DSM 16465</name>
    <dbReference type="NCBI Taxonomy" id="1385511"/>
    <lineage>
        <taxon>Bacteria</taxon>
        <taxon>Bacillati</taxon>
        <taxon>Bacillota</taxon>
        <taxon>Bacilli</taxon>
        <taxon>Bacillales</taxon>
        <taxon>Bacillaceae</taxon>
        <taxon>Pontibacillus</taxon>
    </lineage>
</organism>
<proteinExistence type="inferred from homology"/>
<name>A0A0A5G8A7_9BACI</name>
<gene>
    <name evidence="7" type="ORF">N783_08480</name>
</gene>
<feature type="transmembrane region" description="Helical" evidence="6">
    <location>
        <begin position="253"/>
        <end position="275"/>
    </location>
</feature>
<comment type="similarity">
    <text evidence="2">Belongs to the autoinducer-2 exporter (AI-2E) (TC 2.A.86) family.</text>
</comment>
<dbReference type="GO" id="GO:0055085">
    <property type="term" value="P:transmembrane transport"/>
    <property type="evidence" value="ECO:0007669"/>
    <property type="project" value="TreeGrafter"/>
</dbReference>
<dbReference type="RefSeq" id="WP_027446675.1">
    <property type="nucleotide sequence ID" value="NZ_AULJ01000038.1"/>
</dbReference>
<dbReference type="OrthoDB" id="9793390at2"/>
<dbReference type="PANTHER" id="PTHR21716:SF69">
    <property type="entry name" value="TRANSPORT PROTEIN YUBA-RELATED"/>
    <property type="match status" value="1"/>
</dbReference>
<evidence type="ECO:0000256" key="6">
    <source>
        <dbReference type="SAM" id="Phobius"/>
    </source>
</evidence>
<protein>
    <recommendedName>
        <fullName evidence="9">AI-2E family transporter</fullName>
    </recommendedName>
</protein>
<evidence type="ECO:0000256" key="3">
    <source>
        <dbReference type="ARBA" id="ARBA00022692"/>
    </source>
</evidence>
<dbReference type="AlphaFoldDB" id="A0A0A5G8A7"/>
<evidence type="ECO:0000256" key="2">
    <source>
        <dbReference type="ARBA" id="ARBA00009773"/>
    </source>
</evidence>
<evidence type="ECO:0000256" key="1">
    <source>
        <dbReference type="ARBA" id="ARBA00004141"/>
    </source>
</evidence>
<evidence type="ECO:0000313" key="7">
    <source>
        <dbReference type="EMBL" id="KGX88284.1"/>
    </source>
</evidence>